<keyword evidence="8" id="KW-0687">Ribonucleoprotein</keyword>
<dbReference type="GO" id="GO:1990904">
    <property type="term" value="C:ribonucleoprotein complex"/>
    <property type="evidence" value="ECO:0007669"/>
    <property type="project" value="UniProtKB-KW"/>
</dbReference>
<dbReference type="AlphaFoldDB" id="A0A182Q1F8"/>
<evidence type="ECO:0000256" key="4">
    <source>
        <dbReference type="ARBA" id="ARBA00022980"/>
    </source>
</evidence>
<dbReference type="PANTHER" id="PTHR31761">
    <property type="entry name" value="GROWTH ARREST AND DNA DAMAGE-INDUCIBLE PROTEINS-INTERACTING PROTEIN 1 GADD45GIP1"/>
    <property type="match status" value="1"/>
</dbReference>
<protein>
    <recommendedName>
        <fullName evidence="11">Large ribosomal subunit protein mL64</fullName>
    </recommendedName>
    <alternativeName>
        <fullName evidence="10">39S ribosomal protein L59, mitochondrial</fullName>
    </alternativeName>
    <alternativeName>
        <fullName evidence="12">Growth arrest and DNA damage-inducible proteins-interacting protein 1</fullName>
    </alternativeName>
</protein>
<evidence type="ECO:0000256" key="10">
    <source>
        <dbReference type="ARBA" id="ARBA00030700"/>
    </source>
</evidence>
<reference evidence="16" key="1">
    <citation type="submission" date="2014-01" db="EMBL/GenBank/DDBJ databases">
        <title>The Genome Sequence of Anopheles farauti FAR1 (V2).</title>
        <authorList>
            <consortium name="The Broad Institute Genomics Platform"/>
            <person name="Neafsey D.E."/>
            <person name="Besansky N."/>
            <person name="Howell P."/>
            <person name="Walton C."/>
            <person name="Young S.K."/>
            <person name="Zeng Q."/>
            <person name="Gargeya S."/>
            <person name="Fitzgerald M."/>
            <person name="Haas B."/>
            <person name="Abouelleil A."/>
            <person name="Allen A.W."/>
            <person name="Alvarado L."/>
            <person name="Arachchi H.M."/>
            <person name="Berlin A.M."/>
            <person name="Chapman S.B."/>
            <person name="Gainer-Dewar J."/>
            <person name="Goldberg J."/>
            <person name="Griggs A."/>
            <person name="Gujja S."/>
            <person name="Hansen M."/>
            <person name="Howarth C."/>
            <person name="Imamovic A."/>
            <person name="Ireland A."/>
            <person name="Larimer J."/>
            <person name="McCowan C."/>
            <person name="Murphy C."/>
            <person name="Pearson M."/>
            <person name="Poon T.W."/>
            <person name="Priest M."/>
            <person name="Roberts A."/>
            <person name="Saif S."/>
            <person name="Shea T."/>
            <person name="Sisk P."/>
            <person name="Sykes S."/>
            <person name="Wortman J."/>
            <person name="Nusbaum C."/>
            <person name="Birren B."/>
        </authorList>
    </citation>
    <scope>NUCLEOTIDE SEQUENCE [LARGE SCALE GENOMIC DNA]</scope>
    <source>
        <strain evidence="16">FAR1</strain>
    </source>
</reference>
<dbReference type="GO" id="GO:0005840">
    <property type="term" value="C:ribosome"/>
    <property type="evidence" value="ECO:0007669"/>
    <property type="project" value="UniProtKB-KW"/>
</dbReference>
<dbReference type="Pfam" id="PF10147">
    <property type="entry name" value="CR6_interact"/>
    <property type="match status" value="1"/>
</dbReference>
<name>A0A182Q1F8_9DIPT</name>
<evidence type="ECO:0000256" key="6">
    <source>
        <dbReference type="ARBA" id="ARBA00023128"/>
    </source>
</evidence>
<dbReference type="VEuPathDB" id="VectorBase:AFAF001198"/>
<evidence type="ECO:0000256" key="14">
    <source>
        <dbReference type="SAM" id="MobiDB-lite"/>
    </source>
</evidence>
<sequence length="280" mass="32801">MMFPVKMFPIRTCTTVGQYFTLVRSFTVGATRLAKKAEQLEAEELAGAAAEDLPVTFVDDDAESSEAREARITAIRNKSRLLPQHRNMLHDVLPYDQSQSWIHETVKYKRMMLGRYGIDGSKVDPRVCFPTKKEAFEKSEYERVAYPFTLKQMMDENEANRKARKAAIESREADIARKFEKLDQWTADLNARIEKKEAEARAAKERKDRLVEEVRRHFGFKVDPRDERFQEMLAQKEREDRKKVKEAKRKEKEEKMMEKLQKKTAQLEADIEVTSEKSKK</sequence>
<feature type="region of interest" description="Disordered" evidence="14">
    <location>
        <begin position="233"/>
        <end position="280"/>
    </location>
</feature>
<evidence type="ECO:0000313" key="15">
    <source>
        <dbReference type="EnsemblMetazoa" id="AFAF001198-PA"/>
    </source>
</evidence>
<comment type="function">
    <text evidence="13">Acts as a negative regulator of G1 to S cell cycle phase progression by inhibiting cyclin-dependent kinases. Inhibitory effects are additive with GADD45 proteins but also occur in the absence of GADD45 proteins. Acts as a repressor of the orphan nuclear receptor NR4A1 by inhibiting AB domain-mediated transcriptional activity. May be involved in the hormone-mediated regulation of NR4A1 transcriptional activity. May play a role in mitochondrial protein synthesis.</text>
</comment>
<proteinExistence type="inferred from homology"/>
<keyword evidence="5" id="KW-0175">Coiled coil</keyword>
<keyword evidence="16" id="KW-1185">Reference proteome</keyword>
<dbReference type="GO" id="GO:0005739">
    <property type="term" value="C:mitochondrion"/>
    <property type="evidence" value="ECO:0007669"/>
    <property type="project" value="UniProtKB-SubCell"/>
</dbReference>
<evidence type="ECO:0000256" key="9">
    <source>
        <dbReference type="ARBA" id="ARBA00023306"/>
    </source>
</evidence>
<evidence type="ECO:0000256" key="3">
    <source>
        <dbReference type="ARBA" id="ARBA00005421"/>
    </source>
</evidence>
<evidence type="ECO:0000256" key="8">
    <source>
        <dbReference type="ARBA" id="ARBA00023274"/>
    </source>
</evidence>
<dbReference type="STRING" id="69004.A0A182Q1F8"/>
<organism evidence="15 16">
    <name type="scientific">Anopheles farauti</name>
    <dbReference type="NCBI Taxonomy" id="69004"/>
    <lineage>
        <taxon>Eukaryota</taxon>
        <taxon>Metazoa</taxon>
        <taxon>Ecdysozoa</taxon>
        <taxon>Arthropoda</taxon>
        <taxon>Hexapoda</taxon>
        <taxon>Insecta</taxon>
        <taxon>Pterygota</taxon>
        <taxon>Neoptera</taxon>
        <taxon>Endopterygota</taxon>
        <taxon>Diptera</taxon>
        <taxon>Nematocera</taxon>
        <taxon>Culicoidea</taxon>
        <taxon>Culicidae</taxon>
        <taxon>Anophelinae</taxon>
        <taxon>Anopheles</taxon>
    </lineage>
</organism>
<evidence type="ECO:0000256" key="12">
    <source>
        <dbReference type="ARBA" id="ARBA00035485"/>
    </source>
</evidence>
<comment type="subcellular location">
    <subcellularLocation>
        <location evidence="2">Mitochondrion</location>
    </subcellularLocation>
    <subcellularLocation>
        <location evidence="1">Nucleus</location>
    </subcellularLocation>
</comment>
<dbReference type="EnsemblMetazoa" id="AFAF001198-RA">
    <property type="protein sequence ID" value="AFAF001198-PA"/>
    <property type="gene ID" value="AFAF001198"/>
</dbReference>
<keyword evidence="4" id="KW-0689">Ribosomal protein</keyword>
<evidence type="ECO:0000256" key="7">
    <source>
        <dbReference type="ARBA" id="ARBA00023242"/>
    </source>
</evidence>
<dbReference type="InterPro" id="IPR018472">
    <property type="entry name" value="Ribosomal_mL64"/>
</dbReference>
<dbReference type="Proteomes" id="UP000075886">
    <property type="component" value="Unassembled WGS sequence"/>
</dbReference>
<dbReference type="GO" id="GO:0005634">
    <property type="term" value="C:nucleus"/>
    <property type="evidence" value="ECO:0007669"/>
    <property type="project" value="UniProtKB-SubCell"/>
</dbReference>
<dbReference type="EMBL" id="AXCN02001116">
    <property type="status" value="NOT_ANNOTATED_CDS"/>
    <property type="molecule type" value="Genomic_DNA"/>
</dbReference>
<dbReference type="InterPro" id="IPR043035">
    <property type="entry name" value="Ribosomal_mL64_sf"/>
</dbReference>
<evidence type="ECO:0000256" key="13">
    <source>
        <dbReference type="ARBA" id="ARBA00060144"/>
    </source>
</evidence>
<keyword evidence="7" id="KW-0539">Nucleus</keyword>
<feature type="compositionally biased region" description="Basic and acidic residues" evidence="14">
    <location>
        <begin position="233"/>
        <end position="261"/>
    </location>
</feature>
<reference evidence="15" key="2">
    <citation type="submission" date="2020-05" db="UniProtKB">
        <authorList>
            <consortium name="EnsemblMetazoa"/>
        </authorList>
    </citation>
    <scope>IDENTIFICATION</scope>
    <source>
        <strain evidence="15">FAR1</strain>
    </source>
</reference>
<dbReference type="Gene3D" id="6.10.280.120">
    <property type="entry name" value="Growth arrest and DNA-damage-inducible proteins-interacting protein 1"/>
    <property type="match status" value="1"/>
</dbReference>
<comment type="similarity">
    <text evidence="3">Belongs to the mitochondrion-specific ribosomal protein mL64 family.</text>
</comment>
<keyword evidence="6" id="KW-0496">Mitochondrion</keyword>
<evidence type="ECO:0000256" key="1">
    <source>
        <dbReference type="ARBA" id="ARBA00004123"/>
    </source>
</evidence>
<evidence type="ECO:0000256" key="5">
    <source>
        <dbReference type="ARBA" id="ARBA00023054"/>
    </source>
</evidence>
<dbReference type="PANTHER" id="PTHR31761:SF1">
    <property type="entry name" value="LARGE RIBOSOMAL SUBUNIT PROTEIN ML64"/>
    <property type="match status" value="1"/>
</dbReference>
<accession>A0A182Q1F8</accession>
<evidence type="ECO:0000256" key="11">
    <source>
        <dbReference type="ARBA" id="ARBA00035184"/>
    </source>
</evidence>
<evidence type="ECO:0000313" key="16">
    <source>
        <dbReference type="Proteomes" id="UP000075886"/>
    </source>
</evidence>
<keyword evidence="9" id="KW-0131">Cell cycle</keyword>
<evidence type="ECO:0000256" key="2">
    <source>
        <dbReference type="ARBA" id="ARBA00004173"/>
    </source>
</evidence>